<dbReference type="AlphaFoldDB" id="R4KS24"/>
<dbReference type="Gene3D" id="2.40.50.100">
    <property type="match status" value="1"/>
</dbReference>
<feature type="coiled-coil region" evidence="2">
    <location>
        <begin position="122"/>
        <end position="194"/>
    </location>
</feature>
<dbReference type="OrthoDB" id="1803934at2"/>
<proteinExistence type="inferred from homology"/>
<dbReference type="Gene3D" id="2.40.30.170">
    <property type="match status" value="1"/>
</dbReference>
<dbReference type="PANTHER" id="PTHR30469">
    <property type="entry name" value="MULTIDRUG RESISTANCE PROTEIN MDTA"/>
    <property type="match status" value="1"/>
</dbReference>
<evidence type="ECO:0000313" key="5">
    <source>
        <dbReference type="Proteomes" id="UP000013520"/>
    </source>
</evidence>
<organism evidence="4 5">
    <name type="scientific">Desulfoscipio gibsoniae DSM 7213</name>
    <dbReference type="NCBI Taxonomy" id="767817"/>
    <lineage>
        <taxon>Bacteria</taxon>
        <taxon>Bacillati</taxon>
        <taxon>Bacillota</taxon>
        <taxon>Clostridia</taxon>
        <taxon>Eubacteriales</taxon>
        <taxon>Desulfallaceae</taxon>
        <taxon>Desulfoscipio</taxon>
    </lineage>
</organism>
<evidence type="ECO:0000256" key="1">
    <source>
        <dbReference type="ARBA" id="ARBA00009477"/>
    </source>
</evidence>
<feature type="domain" description="Multidrug resistance protein MdtA-like C-terminal permuted SH3" evidence="3">
    <location>
        <begin position="320"/>
        <end position="378"/>
    </location>
</feature>
<dbReference type="GO" id="GO:0015562">
    <property type="term" value="F:efflux transmembrane transporter activity"/>
    <property type="evidence" value="ECO:0007669"/>
    <property type="project" value="TreeGrafter"/>
</dbReference>
<dbReference type="HOGENOM" id="CLU_018816_14_4_9"/>
<dbReference type="GO" id="GO:1990281">
    <property type="term" value="C:efflux pump complex"/>
    <property type="evidence" value="ECO:0007669"/>
    <property type="project" value="TreeGrafter"/>
</dbReference>
<evidence type="ECO:0000259" key="3">
    <source>
        <dbReference type="Pfam" id="PF25967"/>
    </source>
</evidence>
<dbReference type="eggNOG" id="COG0845">
    <property type="taxonomic scope" value="Bacteria"/>
</dbReference>
<dbReference type="Proteomes" id="UP000013520">
    <property type="component" value="Chromosome"/>
</dbReference>
<dbReference type="SUPFAM" id="SSF111369">
    <property type="entry name" value="HlyD-like secretion proteins"/>
    <property type="match status" value="1"/>
</dbReference>
<protein>
    <submittedName>
        <fullName evidence="4">RND family efflux transporter, MFP subunit</fullName>
    </submittedName>
</protein>
<evidence type="ECO:0000313" key="4">
    <source>
        <dbReference type="EMBL" id="AGL02406.1"/>
    </source>
</evidence>
<dbReference type="KEGG" id="dgi:Desgi_3028"/>
<comment type="similarity">
    <text evidence="1">Belongs to the membrane fusion protein (MFP) (TC 8.A.1) family.</text>
</comment>
<accession>R4KS24</accession>
<evidence type="ECO:0000256" key="2">
    <source>
        <dbReference type="SAM" id="Coils"/>
    </source>
</evidence>
<dbReference type="RefSeq" id="WP_006520726.1">
    <property type="nucleotide sequence ID" value="NC_021184.1"/>
</dbReference>
<dbReference type="NCBIfam" id="TIGR01730">
    <property type="entry name" value="RND_mfp"/>
    <property type="match status" value="1"/>
</dbReference>
<dbReference type="Pfam" id="PF25967">
    <property type="entry name" value="RND-MFP_C"/>
    <property type="match status" value="1"/>
</dbReference>
<sequence>MKPVAKRRKKMFVLAGIVITLALAVIIMVMMGGIEAETAQVRTGDIIQTVEDTGYVQPATKYDLQALQNAKVIQVSVDTGQIVKKGQALVVLENLDLSMQITDTRSQLNQTTASISATQAAIDRTQLELKNAAGNLERARELYAAGAMTAVDFESARLKVETLEQSIKEQTQLLESARAQESGLNQSLQNLNLKERQLTMQSPVDGLVLNLPAKQEQVVNPGTLLASVAVTGQLEIKADILSDDLGEVSLGQRVKITAPVLGSKILTGEVMEIYPQAEEKQSALGVIQRRVPVIISLHDSANLKPGYEVKVAIETSTRHNVSIIPREAVRTLKDGGREVMVVKDNRVEHRLVKTGIGDRENIESTGGLQAGEILIRDGSLDLKENTRIKG</sequence>
<reference evidence="4 5" key="1">
    <citation type="submission" date="2012-01" db="EMBL/GenBank/DDBJ databases">
        <title>Complete sequence of Desulfotomaculum gibsoniae DSM 7213.</title>
        <authorList>
            <consortium name="US DOE Joint Genome Institute"/>
            <person name="Lucas S."/>
            <person name="Han J."/>
            <person name="Lapidus A."/>
            <person name="Cheng J.-F."/>
            <person name="Goodwin L."/>
            <person name="Pitluck S."/>
            <person name="Peters L."/>
            <person name="Ovchinnikova G."/>
            <person name="Teshima H."/>
            <person name="Detter J.C."/>
            <person name="Han C."/>
            <person name="Tapia R."/>
            <person name="Land M."/>
            <person name="Hauser L."/>
            <person name="Kyrpides N."/>
            <person name="Ivanova N."/>
            <person name="Pagani I."/>
            <person name="Parshina S."/>
            <person name="Plugge C."/>
            <person name="Muyzer G."/>
            <person name="Kuever J."/>
            <person name="Ivanova A."/>
            <person name="Nazina T."/>
            <person name="Klenk H.-P."/>
            <person name="Brambilla E."/>
            <person name="Spring S."/>
            <person name="Stams A.F."/>
            <person name="Woyke T."/>
        </authorList>
    </citation>
    <scope>NUCLEOTIDE SEQUENCE [LARGE SCALE GENOMIC DNA]</scope>
    <source>
        <strain evidence="4 5">DSM 7213</strain>
    </source>
</reference>
<dbReference type="InterPro" id="IPR058627">
    <property type="entry name" value="MdtA-like_C"/>
</dbReference>
<dbReference type="Gene3D" id="2.40.420.20">
    <property type="match status" value="1"/>
</dbReference>
<keyword evidence="5" id="KW-1185">Reference proteome</keyword>
<keyword evidence="2" id="KW-0175">Coiled coil</keyword>
<dbReference type="STRING" id="767817.Desgi_3028"/>
<name>R4KS24_9FIRM</name>
<dbReference type="EMBL" id="CP003273">
    <property type="protein sequence ID" value="AGL02406.1"/>
    <property type="molecule type" value="Genomic_DNA"/>
</dbReference>
<dbReference type="PANTHER" id="PTHR30469:SF15">
    <property type="entry name" value="HLYD FAMILY OF SECRETION PROTEINS"/>
    <property type="match status" value="1"/>
</dbReference>
<dbReference type="InterPro" id="IPR006143">
    <property type="entry name" value="RND_pump_MFP"/>
</dbReference>
<gene>
    <name evidence="4" type="ORF">Desgi_3028</name>
</gene>